<dbReference type="AlphaFoldDB" id="A0A7J8N0W9"/>
<dbReference type="InterPro" id="IPR001611">
    <property type="entry name" value="Leu-rich_rpt"/>
</dbReference>
<dbReference type="Gene3D" id="3.80.10.10">
    <property type="entry name" value="Ribonuclease Inhibitor"/>
    <property type="match status" value="1"/>
</dbReference>
<organism evidence="1 2">
    <name type="scientific">Gossypium lobatum</name>
    <dbReference type="NCBI Taxonomy" id="34289"/>
    <lineage>
        <taxon>Eukaryota</taxon>
        <taxon>Viridiplantae</taxon>
        <taxon>Streptophyta</taxon>
        <taxon>Embryophyta</taxon>
        <taxon>Tracheophyta</taxon>
        <taxon>Spermatophyta</taxon>
        <taxon>Magnoliopsida</taxon>
        <taxon>eudicotyledons</taxon>
        <taxon>Gunneridae</taxon>
        <taxon>Pentapetalae</taxon>
        <taxon>rosids</taxon>
        <taxon>malvids</taxon>
        <taxon>Malvales</taxon>
        <taxon>Malvaceae</taxon>
        <taxon>Malvoideae</taxon>
        <taxon>Gossypium</taxon>
    </lineage>
</organism>
<dbReference type="EMBL" id="JABEZX010000011">
    <property type="protein sequence ID" value="MBA0570556.1"/>
    <property type="molecule type" value="Genomic_DNA"/>
</dbReference>
<proteinExistence type="predicted"/>
<evidence type="ECO:0000313" key="2">
    <source>
        <dbReference type="Proteomes" id="UP000593572"/>
    </source>
</evidence>
<comment type="caution">
    <text evidence="1">The sequence shown here is derived from an EMBL/GenBank/DDBJ whole genome shotgun (WGS) entry which is preliminary data.</text>
</comment>
<dbReference type="InterPro" id="IPR032675">
    <property type="entry name" value="LRR_dom_sf"/>
</dbReference>
<keyword evidence="2" id="KW-1185">Reference proteome</keyword>
<reference evidence="1 2" key="1">
    <citation type="journal article" date="2019" name="Genome Biol. Evol.">
        <title>Insights into the evolution of the New World diploid cottons (Gossypium, subgenus Houzingenia) based on genome sequencing.</title>
        <authorList>
            <person name="Grover C.E."/>
            <person name="Arick M.A. 2nd"/>
            <person name="Thrash A."/>
            <person name="Conover J.L."/>
            <person name="Sanders W.S."/>
            <person name="Peterson D.G."/>
            <person name="Frelichowski J.E."/>
            <person name="Scheffler J.A."/>
            <person name="Scheffler B.E."/>
            <person name="Wendel J.F."/>
        </authorList>
    </citation>
    <scope>NUCLEOTIDE SEQUENCE [LARGE SCALE GENOMIC DNA]</scope>
    <source>
        <strain evidence="1">157</strain>
        <tissue evidence="1">Leaf</tissue>
    </source>
</reference>
<dbReference type="SUPFAM" id="SSF52058">
    <property type="entry name" value="L domain-like"/>
    <property type="match status" value="1"/>
</dbReference>
<protein>
    <submittedName>
        <fullName evidence="1">Uncharacterized protein</fullName>
    </submittedName>
</protein>
<accession>A0A7J8N0W9</accession>
<name>A0A7J8N0W9_9ROSI</name>
<evidence type="ECO:0000313" key="1">
    <source>
        <dbReference type="EMBL" id="MBA0570556.1"/>
    </source>
</evidence>
<sequence length="61" mass="6732">MQRIDISRNSRLMGQLPEFPINNTLEVLSLTSASFSGSIPASIAYLGNPVKLDLSYNNFND</sequence>
<dbReference type="Pfam" id="PF00560">
    <property type="entry name" value="LRR_1"/>
    <property type="match status" value="1"/>
</dbReference>
<dbReference type="Proteomes" id="UP000593572">
    <property type="component" value="Unassembled WGS sequence"/>
</dbReference>
<gene>
    <name evidence="1" type="ORF">Golob_004194</name>
</gene>